<dbReference type="Gene3D" id="1.50.10.10">
    <property type="match status" value="1"/>
</dbReference>
<evidence type="ECO:0000313" key="4">
    <source>
        <dbReference type="Proteomes" id="UP001612741"/>
    </source>
</evidence>
<dbReference type="InterPro" id="IPR007822">
    <property type="entry name" value="LANC-like"/>
</dbReference>
<evidence type="ECO:0000256" key="1">
    <source>
        <dbReference type="SAM" id="MobiDB-lite"/>
    </source>
</evidence>
<feature type="domain" description="Lantibiotic biosynthesis protein dehydration" evidence="2">
    <location>
        <begin position="100"/>
        <end position="470"/>
    </location>
</feature>
<dbReference type="RefSeq" id="WP_397082925.1">
    <property type="nucleotide sequence ID" value="NZ_JBITGY010000005.1"/>
</dbReference>
<accession>A0ABW7YUG9</accession>
<proteinExistence type="predicted"/>
<dbReference type="NCBIfam" id="TIGR03897">
    <property type="entry name" value="lanti_2_LanM"/>
    <property type="match status" value="1"/>
</dbReference>
<dbReference type="Gene3D" id="1.50.10.20">
    <property type="match status" value="1"/>
</dbReference>
<comment type="caution">
    <text evidence="3">The sequence shown here is derived from an EMBL/GenBank/DDBJ whole genome shotgun (WGS) entry which is preliminary data.</text>
</comment>
<name>A0ABW7YUG9_9ACTN</name>
<organism evidence="3 4">
    <name type="scientific">Nonomuraea typhae</name>
    <dbReference type="NCBI Taxonomy" id="2603600"/>
    <lineage>
        <taxon>Bacteria</taxon>
        <taxon>Bacillati</taxon>
        <taxon>Actinomycetota</taxon>
        <taxon>Actinomycetes</taxon>
        <taxon>Streptosporangiales</taxon>
        <taxon>Streptosporangiaceae</taxon>
        <taxon>Nonomuraea</taxon>
    </lineage>
</organism>
<dbReference type="PIRSF" id="PIRSF037228">
    <property type="entry name" value="Lant_mod_RumM"/>
    <property type="match status" value="1"/>
</dbReference>
<dbReference type="InterPro" id="IPR025410">
    <property type="entry name" value="Lant_dehyd"/>
</dbReference>
<dbReference type="InterPro" id="IPR017146">
    <property type="entry name" value="Lanti_2_LanM"/>
</dbReference>
<keyword evidence="4" id="KW-1185">Reference proteome</keyword>
<protein>
    <submittedName>
        <fullName evidence="3">Type 2 lanthipeptide synthetase LanM family protein</fullName>
    </submittedName>
</protein>
<gene>
    <name evidence="3" type="ORF">ACIBG2_19315</name>
</gene>
<dbReference type="SUPFAM" id="SSF158745">
    <property type="entry name" value="LanC-like"/>
    <property type="match status" value="1"/>
</dbReference>
<dbReference type="Pfam" id="PF13575">
    <property type="entry name" value="DUF4135"/>
    <property type="match status" value="1"/>
</dbReference>
<dbReference type="EMBL" id="JBITGY010000005">
    <property type="protein sequence ID" value="MFI6499546.1"/>
    <property type="molecule type" value="Genomic_DNA"/>
</dbReference>
<dbReference type="Proteomes" id="UP001612741">
    <property type="component" value="Unassembled WGS sequence"/>
</dbReference>
<dbReference type="CDD" id="cd04792">
    <property type="entry name" value="LanM-like"/>
    <property type="match status" value="1"/>
</dbReference>
<sequence>MAGEFDPPLDPLIGPALADLEARLGALTGLAPAERAAILAGATRSLEEDVRRKITRVLVLEVNAARLTGRLTAGDSAGRWAEWKQSVAKPAFWEGLAGPYPSMMPRLRTVIRNRCAAALHFAERLAAGRPALTRLPGAPSGPIERVEFGAGDSHRGGQTVVLVHGADGHVIYKPRSLAVDAALGELLAHLGDSTMRVPAVVTWAGYGWAEHIEHRHCADDTELRAFYRGMGHWLALMRLLGGSDLHAENVIAAGPHPVVVDCESLFAPHAKARPSGYGQATDLAVELVDTSVMRTGLLPGRGVALGWRGVDMSAAGALPGQQPQVELPVVLDAGTDSPRMGTEMFELPPSANHPSPEPVLGHYWSVIVDGFDELDERLSELDRSGKLEALLAGFADCPVRAVLRSTESYAELARMLWHPVALHNDVPARAKAAALLAKMSENVPGAPGDAAIIAAEVDELCDGDIPMFDTTPRVGMLCGPADTRCGPETDLVADAVARWRARDHGLDRRVAQAALVSAYLNEGWMPDEERLSPGLIRTDRLEPRRRTAAAGIMRGVLDSAIHGADGTVTWITPLLNPTGWAVQPLSADLYGGAHGVAVLLTAYIREAAQGRAEPVDELPGLLRAVLRTIRLAEDRDAAKRREDIKMRPEPPGAYLGLTSQVWGWLLLRELGAVGEEALARARALAELVPEAVEADDCYELLSGMAGAIVPLLRLGERAGEARWAELARSIGARLAALAEERPGGVCWPSPRFPQGLGGLAHGATGIAWALSRLADTTTTDIPGTPAPSGLSGGPDISGMPAPSGLPGGPDISGLAAPSGRRAEPDAAGLVGSGHDPGRIRRLADAGFAYEDTLYDPAQRGWLDLREDGFTAAAWCHGAGGVGIVAADRWAREGGARWRDRLERAAEACWRDGTGWNHTLCHGDLGVWEVIELARAAGVAPVDRARLDAHILGSLEENGPISGLARDAFAPGILPGLGGVAYQLLRMHPDCALPSVLLPDLG</sequence>
<dbReference type="Pfam" id="PF05147">
    <property type="entry name" value="LANC_like"/>
    <property type="match status" value="2"/>
</dbReference>
<dbReference type="InterPro" id="IPR012341">
    <property type="entry name" value="6hp_glycosidase-like_sf"/>
</dbReference>
<dbReference type="PRINTS" id="PR01950">
    <property type="entry name" value="LANCSUPER"/>
</dbReference>
<feature type="region of interest" description="Disordered" evidence="1">
    <location>
        <begin position="778"/>
        <end position="834"/>
    </location>
</feature>
<evidence type="ECO:0000259" key="2">
    <source>
        <dbReference type="Pfam" id="PF13575"/>
    </source>
</evidence>
<evidence type="ECO:0000313" key="3">
    <source>
        <dbReference type="EMBL" id="MFI6499546.1"/>
    </source>
</evidence>
<dbReference type="SMART" id="SM01260">
    <property type="entry name" value="LANC_like"/>
    <property type="match status" value="1"/>
</dbReference>
<reference evidence="3 4" key="1">
    <citation type="submission" date="2024-10" db="EMBL/GenBank/DDBJ databases">
        <title>The Natural Products Discovery Center: Release of the First 8490 Sequenced Strains for Exploring Actinobacteria Biosynthetic Diversity.</title>
        <authorList>
            <person name="Kalkreuter E."/>
            <person name="Kautsar S.A."/>
            <person name="Yang D."/>
            <person name="Bader C.D."/>
            <person name="Teijaro C.N."/>
            <person name="Fluegel L."/>
            <person name="Davis C.M."/>
            <person name="Simpson J.R."/>
            <person name="Lauterbach L."/>
            <person name="Steele A.D."/>
            <person name="Gui C."/>
            <person name="Meng S."/>
            <person name="Li G."/>
            <person name="Viehrig K."/>
            <person name="Ye F."/>
            <person name="Su P."/>
            <person name="Kiefer A.F."/>
            <person name="Nichols A."/>
            <person name="Cepeda A.J."/>
            <person name="Yan W."/>
            <person name="Fan B."/>
            <person name="Jiang Y."/>
            <person name="Adhikari A."/>
            <person name="Zheng C.-J."/>
            <person name="Schuster L."/>
            <person name="Cowan T.M."/>
            <person name="Smanski M.J."/>
            <person name="Chevrette M.G."/>
            <person name="De Carvalho L.P.S."/>
            <person name="Shen B."/>
        </authorList>
    </citation>
    <scope>NUCLEOTIDE SEQUENCE [LARGE SCALE GENOMIC DNA]</scope>
    <source>
        <strain evidence="3 4">NPDC050545</strain>
    </source>
</reference>